<accession>A0ABR4IJC3</accession>
<evidence type="ECO:0000313" key="3">
    <source>
        <dbReference type="Proteomes" id="UP001610446"/>
    </source>
</evidence>
<organism evidence="2 3">
    <name type="scientific">Aspergillus pseudoustus</name>
    <dbReference type="NCBI Taxonomy" id="1810923"/>
    <lineage>
        <taxon>Eukaryota</taxon>
        <taxon>Fungi</taxon>
        <taxon>Dikarya</taxon>
        <taxon>Ascomycota</taxon>
        <taxon>Pezizomycotina</taxon>
        <taxon>Eurotiomycetes</taxon>
        <taxon>Eurotiomycetidae</taxon>
        <taxon>Eurotiales</taxon>
        <taxon>Aspergillaceae</taxon>
        <taxon>Aspergillus</taxon>
        <taxon>Aspergillus subgen. Nidulantes</taxon>
    </lineage>
</organism>
<keyword evidence="3" id="KW-1185">Reference proteome</keyword>
<reference evidence="2 3" key="1">
    <citation type="submission" date="2024-07" db="EMBL/GenBank/DDBJ databases">
        <title>Section-level genome sequencing and comparative genomics of Aspergillus sections Usti and Cavernicolus.</title>
        <authorList>
            <consortium name="Lawrence Berkeley National Laboratory"/>
            <person name="Nybo J.L."/>
            <person name="Vesth T.C."/>
            <person name="Theobald S."/>
            <person name="Frisvad J.C."/>
            <person name="Larsen T.O."/>
            <person name="Kjaerboelling I."/>
            <person name="Rothschild-Mancinelli K."/>
            <person name="Lyhne E.K."/>
            <person name="Kogle M.E."/>
            <person name="Barry K."/>
            <person name="Clum A."/>
            <person name="Na H."/>
            <person name="Ledsgaard L."/>
            <person name="Lin J."/>
            <person name="Lipzen A."/>
            <person name="Kuo A."/>
            <person name="Riley R."/>
            <person name="Mondo S."/>
            <person name="Labutti K."/>
            <person name="Haridas S."/>
            <person name="Pangalinan J."/>
            <person name="Salamov A.A."/>
            <person name="Simmons B.A."/>
            <person name="Magnuson J.K."/>
            <person name="Chen J."/>
            <person name="Drula E."/>
            <person name="Henrissat B."/>
            <person name="Wiebenga A."/>
            <person name="Lubbers R.J."/>
            <person name="Gomes A.C."/>
            <person name="Makela M.R."/>
            <person name="Stajich J."/>
            <person name="Grigoriev I.V."/>
            <person name="Mortensen U.H."/>
            <person name="De Vries R.P."/>
            <person name="Baker S.E."/>
            <person name="Andersen M.R."/>
        </authorList>
    </citation>
    <scope>NUCLEOTIDE SEQUENCE [LARGE SCALE GENOMIC DNA]</scope>
    <source>
        <strain evidence="2 3">CBS 123904</strain>
    </source>
</reference>
<feature type="region of interest" description="Disordered" evidence="1">
    <location>
        <begin position="344"/>
        <end position="367"/>
    </location>
</feature>
<sequence>MALSTRSEDLQDGTSRPVLLEDMQQVAASFNLKASLENLPPEVRRQILSASCFDSLNALVHASPVYHQQYLLDRWHILCDSLKLTLGSVFVDAYTAFKCGQVDFLKTRSSESVTRILEGFAERRLFEPVGSSRPLAIDEIVGMLSFHRSIIIPVARRYTTWALDNLLKESASPQTSHEPLSRSEETRVFRALYRLQLFCNLFGENHHEPLFHPRLTFGWGEVLEVFIFLFEPWEVEELHCVYTFAKATYDRIFDKIAWDVDEKNPKFDGQRPPTPDGAFDLSSSRISFLEGTTSCGLHLLHTVLFRMKDHNHLVQTMQNNISLGNYQLEEYILRESTQYWQRDERLSERDVQQERRDPLPFRGDRVPDPDSAAADLYPPLAWTILWKGTYSNLYAYYFQEELKEWGYVMWDASRLASTGAEEVLRRQWAVYWEEDEDPRDEGMLL</sequence>
<comment type="caution">
    <text evidence="2">The sequence shown here is derived from an EMBL/GenBank/DDBJ whole genome shotgun (WGS) entry which is preliminary data.</text>
</comment>
<protein>
    <recommendedName>
        <fullName evidence="4">F-box domain-containing protein</fullName>
    </recommendedName>
</protein>
<evidence type="ECO:0008006" key="4">
    <source>
        <dbReference type="Google" id="ProtNLM"/>
    </source>
</evidence>
<proteinExistence type="predicted"/>
<dbReference type="EMBL" id="JBFXLU010000385">
    <property type="protein sequence ID" value="KAL2827856.1"/>
    <property type="molecule type" value="Genomic_DNA"/>
</dbReference>
<dbReference type="Proteomes" id="UP001610446">
    <property type="component" value="Unassembled WGS sequence"/>
</dbReference>
<evidence type="ECO:0000256" key="1">
    <source>
        <dbReference type="SAM" id="MobiDB-lite"/>
    </source>
</evidence>
<name>A0ABR4IJC3_9EURO</name>
<gene>
    <name evidence="2" type="ORF">BJY01DRAFT_228924</name>
</gene>
<evidence type="ECO:0000313" key="2">
    <source>
        <dbReference type="EMBL" id="KAL2827856.1"/>
    </source>
</evidence>